<dbReference type="CDD" id="cd00130">
    <property type="entry name" value="PAS"/>
    <property type="match status" value="1"/>
</dbReference>
<feature type="domain" description="PAC" evidence="14">
    <location>
        <begin position="269"/>
        <end position="321"/>
    </location>
</feature>
<dbReference type="InterPro" id="IPR011620">
    <property type="entry name" value="Sig_transdc_His_kinase_LytS_TM"/>
</dbReference>
<dbReference type="GO" id="GO:0071555">
    <property type="term" value="P:cell wall organization"/>
    <property type="evidence" value="ECO:0007669"/>
    <property type="project" value="InterPro"/>
</dbReference>
<organism evidence="15 16">
    <name type="scientific">Seohaeicola zhoushanensis</name>
    <dbReference type="NCBI Taxonomy" id="1569283"/>
    <lineage>
        <taxon>Bacteria</taxon>
        <taxon>Pseudomonadati</taxon>
        <taxon>Pseudomonadota</taxon>
        <taxon>Alphaproteobacteria</taxon>
        <taxon>Rhodobacterales</taxon>
        <taxon>Roseobacteraceae</taxon>
        <taxon>Seohaeicola</taxon>
    </lineage>
</organism>
<dbReference type="AlphaFoldDB" id="A0A8J3GU28"/>
<dbReference type="Pfam" id="PF07694">
    <property type="entry name" value="5TM-5TMR_LYT"/>
    <property type="match status" value="1"/>
</dbReference>
<dbReference type="InterPro" id="IPR005467">
    <property type="entry name" value="His_kinase_dom"/>
</dbReference>
<gene>
    <name evidence="15" type="ORF">GCM10017056_04010</name>
</gene>
<dbReference type="CDD" id="cd00075">
    <property type="entry name" value="HATPase"/>
    <property type="match status" value="1"/>
</dbReference>
<dbReference type="NCBIfam" id="TIGR00229">
    <property type="entry name" value="sensory_box"/>
    <property type="match status" value="1"/>
</dbReference>
<dbReference type="Pfam" id="PF08448">
    <property type="entry name" value="PAS_4"/>
    <property type="match status" value="1"/>
</dbReference>
<evidence type="ECO:0000313" key="15">
    <source>
        <dbReference type="EMBL" id="GHF35587.1"/>
    </source>
</evidence>
<dbReference type="PRINTS" id="PR00344">
    <property type="entry name" value="BCTRLSENSOR"/>
</dbReference>
<keyword evidence="11 12" id="KW-0472">Membrane</keyword>
<feature type="domain" description="Histidine kinase" evidence="13">
    <location>
        <begin position="325"/>
        <end position="547"/>
    </location>
</feature>
<dbReference type="CDD" id="cd00082">
    <property type="entry name" value="HisKA"/>
    <property type="match status" value="1"/>
</dbReference>
<reference evidence="15" key="1">
    <citation type="journal article" date="2014" name="Int. J. Syst. Evol. Microbiol.">
        <title>Complete genome sequence of Corynebacterium casei LMG S-19264T (=DSM 44701T), isolated from a smear-ripened cheese.</title>
        <authorList>
            <consortium name="US DOE Joint Genome Institute (JGI-PGF)"/>
            <person name="Walter F."/>
            <person name="Albersmeier A."/>
            <person name="Kalinowski J."/>
            <person name="Ruckert C."/>
        </authorList>
    </citation>
    <scope>NUCLEOTIDE SEQUENCE</scope>
    <source>
        <strain evidence="15">KCTC 42650</strain>
    </source>
</reference>
<comment type="caution">
    <text evidence="15">The sequence shown here is derived from an EMBL/GenBank/DDBJ whole genome shotgun (WGS) entry which is preliminary data.</text>
</comment>
<evidence type="ECO:0000256" key="10">
    <source>
        <dbReference type="ARBA" id="ARBA00023012"/>
    </source>
</evidence>
<evidence type="ECO:0000256" key="9">
    <source>
        <dbReference type="ARBA" id="ARBA00022989"/>
    </source>
</evidence>
<keyword evidence="6" id="KW-0808">Transferase</keyword>
<evidence type="ECO:0000313" key="16">
    <source>
        <dbReference type="Proteomes" id="UP000626220"/>
    </source>
</evidence>
<dbReference type="Gene3D" id="1.10.287.130">
    <property type="match status" value="1"/>
</dbReference>
<accession>A0A8J3GU28</accession>
<evidence type="ECO:0000259" key="14">
    <source>
        <dbReference type="PROSITE" id="PS50113"/>
    </source>
</evidence>
<dbReference type="Gene3D" id="3.30.450.20">
    <property type="entry name" value="PAS domain"/>
    <property type="match status" value="1"/>
</dbReference>
<keyword evidence="10" id="KW-0902">Two-component regulatory system</keyword>
<dbReference type="SUPFAM" id="SSF55874">
    <property type="entry name" value="ATPase domain of HSP90 chaperone/DNA topoisomerase II/histidine kinase"/>
    <property type="match status" value="1"/>
</dbReference>
<evidence type="ECO:0000256" key="11">
    <source>
        <dbReference type="ARBA" id="ARBA00023136"/>
    </source>
</evidence>
<dbReference type="InterPro" id="IPR000700">
    <property type="entry name" value="PAS-assoc_C"/>
</dbReference>
<evidence type="ECO:0000256" key="7">
    <source>
        <dbReference type="ARBA" id="ARBA00022692"/>
    </source>
</evidence>
<feature type="transmembrane region" description="Helical" evidence="12">
    <location>
        <begin position="130"/>
        <end position="152"/>
    </location>
</feature>
<comment type="subcellular location">
    <subcellularLocation>
        <location evidence="2">Cell membrane</location>
        <topology evidence="2">Multi-pass membrane protein</topology>
    </subcellularLocation>
</comment>
<keyword evidence="16" id="KW-1185">Reference proteome</keyword>
<feature type="transmembrane region" description="Helical" evidence="12">
    <location>
        <begin position="37"/>
        <end position="57"/>
    </location>
</feature>
<feature type="transmembrane region" description="Helical" evidence="12">
    <location>
        <begin position="6"/>
        <end position="25"/>
    </location>
</feature>
<dbReference type="InterPro" id="IPR003661">
    <property type="entry name" value="HisK_dim/P_dom"/>
</dbReference>
<dbReference type="InterPro" id="IPR013656">
    <property type="entry name" value="PAS_4"/>
</dbReference>
<dbReference type="InterPro" id="IPR035965">
    <property type="entry name" value="PAS-like_dom_sf"/>
</dbReference>
<dbReference type="PROSITE" id="PS50109">
    <property type="entry name" value="HIS_KIN"/>
    <property type="match status" value="1"/>
</dbReference>
<protein>
    <recommendedName>
        <fullName evidence="3">histidine kinase</fullName>
        <ecNumber evidence="3">2.7.13.3</ecNumber>
    </recommendedName>
</protein>
<dbReference type="PROSITE" id="PS50113">
    <property type="entry name" value="PAC"/>
    <property type="match status" value="1"/>
</dbReference>
<evidence type="ECO:0000256" key="8">
    <source>
        <dbReference type="ARBA" id="ARBA00022777"/>
    </source>
</evidence>
<keyword evidence="5" id="KW-0597">Phosphoprotein</keyword>
<dbReference type="InterPro" id="IPR003594">
    <property type="entry name" value="HATPase_dom"/>
</dbReference>
<evidence type="ECO:0000256" key="5">
    <source>
        <dbReference type="ARBA" id="ARBA00022553"/>
    </source>
</evidence>
<keyword evidence="4" id="KW-1003">Cell membrane</keyword>
<evidence type="ECO:0000256" key="4">
    <source>
        <dbReference type="ARBA" id="ARBA00022475"/>
    </source>
</evidence>
<evidence type="ECO:0000259" key="13">
    <source>
        <dbReference type="PROSITE" id="PS50109"/>
    </source>
</evidence>
<dbReference type="PANTHER" id="PTHR43711:SF1">
    <property type="entry name" value="HISTIDINE KINASE 1"/>
    <property type="match status" value="1"/>
</dbReference>
<evidence type="ECO:0000256" key="6">
    <source>
        <dbReference type="ARBA" id="ARBA00022679"/>
    </source>
</evidence>
<name>A0A8J3GU28_9RHOB</name>
<dbReference type="PANTHER" id="PTHR43711">
    <property type="entry name" value="TWO-COMPONENT HISTIDINE KINASE"/>
    <property type="match status" value="1"/>
</dbReference>
<dbReference type="GO" id="GO:0000155">
    <property type="term" value="F:phosphorelay sensor kinase activity"/>
    <property type="evidence" value="ECO:0007669"/>
    <property type="project" value="InterPro"/>
</dbReference>
<feature type="transmembrane region" description="Helical" evidence="12">
    <location>
        <begin position="69"/>
        <end position="90"/>
    </location>
</feature>
<proteinExistence type="predicted"/>
<dbReference type="EC" id="2.7.13.3" evidence="3"/>
<dbReference type="Pfam" id="PF02518">
    <property type="entry name" value="HATPase_c"/>
    <property type="match status" value="1"/>
</dbReference>
<dbReference type="RefSeq" id="WP_189678357.1">
    <property type="nucleotide sequence ID" value="NZ_BNCJ01000001.1"/>
</dbReference>
<evidence type="ECO:0000256" key="12">
    <source>
        <dbReference type="SAM" id="Phobius"/>
    </source>
</evidence>
<feature type="transmembrane region" description="Helical" evidence="12">
    <location>
        <begin position="102"/>
        <end position="124"/>
    </location>
</feature>
<dbReference type="Proteomes" id="UP000626220">
    <property type="component" value="Unassembled WGS sequence"/>
</dbReference>
<dbReference type="Gene3D" id="3.30.565.10">
    <property type="entry name" value="Histidine kinase-like ATPase, C-terminal domain"/>
    <property type="match status" value="1"/>
</dbReference>
<feature type="transmembrane region" description="Helical" evidence="12">
    <location>
        <begin position="164"/>
        <end position="183"/>
    </location>
</feature>
<dbReference type="SMART" id="SM00388">
    <property type="entry name" value="HisKA"/>
    <property type="match status" value="1"/>
</dbReference>
<dbReference type="SMART" id="SM00387">
    <property type="entry name" value="HATPase_c"/>
    <property type="match status" value="1"/>
</dbReference>
<dbReference type="GO" id="GO:0005886">
    <property type="term" value="C:plasma membrane"/>
    <property type="evidence" value="ECO:0007669"/>
    <property type="project" value="UniProtKB-SubCell"/>
</dbReference>
<evidence type="ECO:0000256" key="2">
    <source>
        <dbReference type="ARBA" id="ARBA00004651"/>
    </source>
</evidence>
<evidence type="ECO:0000256" key="3">
    <source>
        <dbReference type="ARBA" id="ARBA00012438"/>
    </source>
</evidence>
<dbReference type="InterPro" id="IPR004358">
    <property type="entry name" value="Sig_transdc_His_kin-like_C"/>
</dbReference>
<dbReference type="SUPFAM" id="SSF55785">
    <property type="entry name" value="PYP-like sensor domain (PAS domain)"/>
    <property type="match status" value="1"/>
</dbReference>
<dbReference type="InterPro" id="IPR036890">
    <property type="entry name" value="HATPase_C_sf"/>
</dbReference>
<sequence>MNVIWGSLIATHAIIAVFVVAWGMLERWLPPMEKASGRLCFGILVGLTAIAAMSMSAEVMPGFMFDLRHPLIAASGLFAGPLAAVVTGIMSASYRAYLGGGGALAGVIGIGVSASIGLAGHYLFGSRRKSLPRVLGFACLVGPGVLTSLLVLDASLRSTLLQQVGLPMVVMTFLGTLVTVLLIETEVQKRRAFQSNRLYRAMVKAMPDCLNVKDLEGRFLIANKATADVLNAPETGDIIGKTYFDFYETERATELRAMEQAVIKSGEARQTEQLFRFVNGSEAWFSTLKVPLRDDKGQMIGIITHNRDITDLHNLAVQKEQFISTVSHELRSPVTSIRGALGLVCSLPLSDMNPKVSKLITTADRNARRLAELIDDILDFEKVVSGKMDFEPEEIDVAETLSDAVDAIAHYLPEKGVSVQLDNQAPDARISVNPQRLNQILSNLLSNAVKFSPEGGKVTVSTSRVSGFVQIAVCDQGPGVPPEFEAQLFERYSQDKIRASKANRSNIASTGLGLSIAKEMVNKMGGDIRYDRASGKTAFVVSLPELTLAQSA</sequence>
<dbReference type="SUPFAM" id="SSF47384">
    <property type="entry name" value="Homodimeric domain of signal transducing histidine kinase"/>
    <property type="match status" value="1"/>
</dbReference>
<dbReference type="Pfam" id="PF00512">
    <property type="entry name" value="HisKA"/>
    <property type="match status" value="1"/>
</dbReference>
<evidence type="ECO:0000256" key="1">
    <source>
        <dbReference type="ARBA" id="ARBA00000085"/>
    </source>
</evidence>
<dbReference type="InterPro" id="IPR000014">
    <property type="entry name" value="PAS"/>
</dbReference>
<reference evidence="15" key="2">
    <citation type="submission" date="2020-09" db="EMBL/GenBank/DDBJ databases">
        <authorList>
            <person name="Sun Q."/>
            <person name="Kim S."/>
        </authorList>
    </citation>
    <scope>NUCLEOTIDE SEQUENCE</scope>
    <source>
        <strain evidence="15">KCTC 42650</strain>
    </source>
</reference>
<keyword evidence="7 12" id="KW-0812">Transmembrane</keyword>
<comment type="catalytic activity">
    <reaction evidence="1">
        <text>ATP + protein L-histidine = ADP + protein N-phospho-L-histidine.</text>
        <dbReference type="EC" id="2.7.13.3"/>
    </reaction>
</comment>
<dbReference type="InterPro" id="IPR050736">
    <property type="entry name" value="Sensor_HK_Regulatory"/>
</dbReference>
<dbReference type="InterPro" id="IPR036097">
    <property type="entry name" value="HisK_dim/P_sf"/>
</dbReference>
<keyword evidence="8" id="KW-0418">Kinase</keyword>
<keyword evidence="9 12" id="KW-1133">Transmembrane helix</keyword>
<dbReference type="EMBL" id="BNCJ01000001">
    <property type="protein sequence ID" value="GHF35587.1"/>
    <property type="molecule type" value="Genomic_DNA"/>
</dbReference>